<evidence type="ECO:0000256" key="1">
    <source>
        <dbReference type="ARBA" id="ARBA00004141"/>
    </source>
</evidence>
<gene>
    <name evidence="7" type="ORF">CLV71_111327</name>
</gene>
<evidence type="ECO:0000256" key="3">
    <source>
        <dbReference type="ARBA" id="ARBA00022989"/>
    </source>
</evidence>
<keyword evidence="8" id="KW-1185">Reference proteome</keyword>
<evidence type="ECO:0000256" key="2">
    <source>
        <dbReference type="ARBA" id="ARBA00022692"/>
    </source>
</evidence>
<evidence type="ECO:0000256" key="4">
    <source>
        <dbReference type="ARBA" id="ARBA00023136"/>
    </source>
</evidence>
<dbReference type="GO" id="GO:0016020">
    <property type="term" value="C:membrane"/>
    <property type="evidence" value="ECO:0007669"/>
    <property type="project" value="UniProtKB-SubCell"/>
</dbReference>
<proteinExistence type="predicted"/>
<dbReference type="InterPro" id="IPR009908">
    <property type="entry name" value="Methylamine_util_MauE"/>
</dbReference>
<evidence type="ECO:0000313" key="8">
    <source>
        <dbReference type="Proteomes" id="UP000294927"/>
    </source>
</evidence>
<feature type="transmembrane region" description="Helical" evidence="5">
    <location>
        <begin position="136"/>
        <end position="157"/>
    </location>
</feature>
<comment type="caution">
    <text evidence="7">The sequence shown here is derived from an EMBL/GenBank/DDBJ whole genome shotgun (WGS) entry which is preliminary data.</text>
</comment>
<keyword evidence="3 5" id="KW-1133">Transmembrane helix</keyword>
<organism evidence="7 8">
    <name type="scientific">Actinophytocola oryzae</name>
    <dbReference type="NCBI Taxonomy" id="502181"/>
    <lineage>
        <taxon>Bacteria</taxon>
        <taxon>Bacillati</taxon>
        <taxon>Actinomycetota</taxon>
        <taxon>Actinomycetes</taxon>
        <taxon>Pseudonocardiales</taxon>
        <taxon>Pseudonocardiaceae</taxon>
    </lineage>
</organism>
<keyword evidence="4 5" id="KW-0472">Membrane</keyword>
<evidence type="ECO:0000313" key="7">
    <source>
        <dbReference type="EMBL" id="TDV46368.1"/>
    </source>
</evidence>
<dbReference type="GO" id="GO:0030416">
    <property type="term" value="P:methylamine metabolic process"/>
    <property type="evidence" value="ECO:0007669"/>
    <property type="project" value="InterPro"/>
</dbReference>
<feature type="transmembrane region" description="Helical" evidence="5">
    <location>
        <begin position="24"/>
        <end position="46"/>
    </location>
</feature>
<feature type="domain" description="Methylamine utilisation protein MauE" evidence="6">
    <location>
        <begin position="25"/>
        <end position="151"/>
    </location>
</feature>
<dbReference type="AlphaFoldDB" id="A0A4R7VBQ4"/>
<evidence type="ECO:0000256" key="5">
    <source>
        <dbReference type="SAM" id="Phobius"/>
    </source>
</evidence>
<feature type="transmembrane region" description="Helical" evidence="5">
    <location>
        <begin position="70"/>
        <end position="90"/>
    </location>
</feature>
<sequence>MTPDGRAHHPGRPFPRKDLPVIELLASTQQAVVGGVLLWASWFKLLHRNASAAARRSVLARLVGRDRAPAAYRVVGVVEAAVGLLLIAPPAHPAEAVAAAALSVGMLGYLAYGKLRAPESSCGCLGDKQTPVRGRAFARAALLLVLSAFAATASTPWLERPLATIGLVVVEAALVVALSPELDRRWLIPLRRWRVRRSHPLATRSVEVPLESTVQQLTKSEAYRSVVTQLTSDLMDHWDEGEWRILTYSARIPSGPVTAVFAVPRLAYEPDRVRLALVPTDEEVFV</sequence>
<keyword evidence="2 5" id="KW-0812">Transmembrane</keyword>
<name>A0A4R7VBQ4_9PSEU</name>
<evidence type="ECO:0000259" key="6">
    <source>
        <dbReference type="Pfam" id="PF07291"/>
    </source>
</evidence>
<reference evidence="7 8" key="1">
    <citation type="submission" date="2019-03" db="EMBL/GenBank/DDBJ databases">
        <title>Genomic Encyclopedia of Archaeal and Bacterial Type Strains, Phase II (KMG-II): from individual species to whole genera.</title>
        <authorList>
            <person name="Goeker M."/>
        </authorList>
    </citation>
    <scope>NUCLEOTIDE SEQUENCE [LARGE SCALE GENOMIC DNA]</scope>
    <source>
        <strain evidence="7 8">DSM 45499</strain>
    </source>
</reference>
<accession>A0A4R7VBQ4</accession>
<dbReference type="Proteomes" id="UP000294927">
    <property type="component" value="Unassembled WGS sequence"/>
</dbReference>
<comment type="subcellular location">
    <subcellularLocation>
        <location evidence="1">Membrane</location>
        <topology evidence="1">Multi-pass membrane protein</topology>
    </subcellularLocation>
</comment>
<feature type="transmembrane region" description="Helical" evidence="5">
    <location>
        <begin position="96"/>
        <end position="115"/>
    </location>
</feature>
<protein>
    <recommendedName>
        <fullName evidence="6">Methylamine utilisation protein MauE domain-containing protein</fullName>
    </recommendedName>
</protein>
<dbReference type="Pfam" id="PF07291">
    <property type="entry name" value="MauE"/>
    <property type="match status" value="1"/>
</dbReference>
<dbReference type="EMBL" id="SOCP01000011">
    <property type="protein sequence ID" value="TDV46368.1"/>
    <property type="molecule type" value="Genomic_DNA"/>
</dbReference>